<dbReference type="KEGG" id="obj:EIO64_06455"/>
<protein>
    <submittedName>
        <fullName evidence="1">Uncharacterized protein</fullName>
    </submittedName>
</protein>
<dbReference type="Proteomes" id="UP000298642">
    <property type="component" value="Chromosome"/>
</dbReference>
<evidence type="ECO:0000313" key="2">
    <source>
        <dbReference type="Proteomes" id="UP000298642"/>
    </source>
</evidence>
<dbReference type="AlphaFoldDB" id="A0A4D7AYS7"/>
<keyword evidence="2" id="KW-1185">Reference proteome</keyword>
<dbReference type="RefSeq" id="WP_158629711.1">
    <property type="nucleotide sequence ID" value="NZ_CP034413.3"/>
</dbReference>
<dbReference type="EMBL" id="CP034413">
    <property type="protein sequence ID" value="QCI58912.1"/>
    <property type="molecule type" value="Genomic_DNA"/>
</dbReference>
<reference evidence="2" key="1">
    <citation type="submission" date="2018-12" db="EMBL/GenBank/DDBJ databases">
        <title>Dusodibacter welbiota gen. nov., sp. nov., isolated from human faeces and emended description of the Oscillibacter genus.</title>
        <authorList>
            <person name="Le Roy T."/>
            <person name="Van der Smissen P."/>
            <person name="Delzenne N."/>
            <person name="Muccioli G."/>
            <person name="Collet J.F."/>
            <person name="Cani P.D."/>
        </authorList>
    </citation>
    <scope>NUCLEOTIDE SEQUENCE [LARGE SCALE GENOMIC DNA]</scope>
    <source>
        <strain evidence="2">J115</strain>
    </source>
</reference>
<evidence type="ECO:0000313" key="1">
    <source>
        <dbReference type="EMBL" id="QCI58912.1"/>
    </source>
</evidence>
<proteinExistence type="predicted"/>
<sequence length="60" mass="6941">MKKISFLGLEMSGREQGKGRLQKHHPGCKITLTSVLCEVEFVKSIEFFLLPNYRFTLLIK</sequence>
<name>A0A4D7AYS7_9FIRM</name>
<organism evidence="1 2">
    <name type="scientific">Dysosmobacter welbionis</name>
    <dbReference type="NCBI Taxonomy" id="2093857"/>
    <lineage>
        <taxon>Bacteria</taxon>
        <taxon>Bacillati</taxon>
        <taxon>Bacillota</taxon>
        <taxon>Clostridia</taxon>
        <taxon>Eubacteriales</taxon>
        <taxon>Oscillospiraceae</taxon>
        <taxon>Dysosmobacter</taxon>
    </lineage>
</organism>
<gene>
    <name evidence="1" type="ORF">EIO64_06455</name>
</gene>
<accession>A0A4D7AYS7</accession>